<proteinExistence type="predicted"/>
<evidence type="ECO:0000313" key="1">
    <source>
        <dbReference type="EMBL" id="ABQ29048.1"/>
    </source>
</evidence>
<reference evidence="1 2" key="1">
    <citation type="submission" date="2007-05" db="EMBL/GenBank/DDBJ databases">
        <title>Complete sequence of plasmid2 pACRY02 of Acidiphilium cryptum JF-5.</title>
        <authorList>
            <consortium name="US DOE Joint Genome Institute"/>
            <person name="Copeland A."/>
            <person name="Lucas S."/>
            <person name="Lapidus A."/>
            <person name="Barry K."/>
            <person name="Detter J.C."/>
            <person name="Glavina del Rio T."/>
            <person name="Hammon N."/>
            <person name="Israni S."/>
            <person name="Dalin E."/>
            <person name="Tice H."/>
            <person name="Pitluck S."/>
            <person name="Sims D."/>
            <person name="Brettin T."/>
            <person name="Bruce D."/>
            <person name="Han C."/>
            <person name="Schmutz J."/>
            <person name="Larimer F."/>
            <person name="Land M."/>
            <person name="Hauser L."/>
            <person name="Kyrpides N."/>
            <person name="Kim E."/>
            <person name="Magnuson T."/>
            <person name="Richardson P."/>
        </authorList>
    </citation>
    <scope>NUCLEOTIDE SEQUENCE [LARGE SCALE GENOMIC DNA]</scope>
    <source>
        <strain evidence="1 2">JF-5</strain>
        <plasmid evidence="2">Plasmid pACRY02</plasmid>
    </source>
</reference>
<keyword evidence="2" id="KW-1185">Reference proteome</keyword>
<protein>
    <submittedName>
        <fullName evidence="1">Uncharacterized protein</fullName>
    </submittedName>
</protein>
<dbReference type="KEGG" id="acr:Acry_3444"/>
<keyword evidence="1" id="KW-0614">Plasmid</keyword>
<dbReference type="AlphaFoldDB" id="A5FTW6"/>
<dbReference type="RefSeq" id="WP_011930606.1">
    <property type="nucleotide sequence ID" value="NC_009468.1"/>
</dbReference>
<geneLocation type="plasmid" evidence="1 2">
    <name>pACRY02</name>
</geneLocation>
<dbReference type="EMBL" id="CP000690">
    <property type="protein sequence ID" value="ABQ29048.1"/>
    <property type="molecule type" value="Genomic_DNA"/>
</dbReference>
<sequence length="125" mass="13624">MSSNSDQKIDFSATFGLSKSVPAMIEARDHLGRHFPTRPWEDILLGAVQPPAPIEVVHYSTGAVAIFWTRGASIVCLLYQGDGCVFHGQGSDGRDCARLGTMSYVEEVLPRSVMLEILAVCRQKG</sequence>
<gene>
    <name evidence="1" type="ordered locus">Acry_3444</name>
</gene>
<accession>A5FTW6</accession>
<evidence type="ECO:0000313" key="2">
    <source>
        <dbReference type="Proteomes" id="UP000000245"/>
    </source>
</evidence>
<dbReference type="HOGENOM" id="CLU_1987795_0_0_5"/>
<organism evidence="1 2">
    <name type="scientific">Acidiphilium cryptum (strain JF-5)</name>
    <dbReference type="NCBI Taxonomy" id="349163"/>
    <lineage>
        <taxon>Bacteria</taxon>
        <taxon>Pseudomonadati</taxon>
        <taxon>Pseudomonadota</taxon>
        <taxon>Alphaproteobacteria</taxon>
        <taxon>Acetobacterales</taxon>
        <taxon>Acidocellaceae</taxon>
        <taxon>Acidiphilium</taxon>
    </lineage>
</organism>
<name>A5FTW6_ACICJ</name>
<dbReference type="Proteomes" id="UP000000245">
    <property type="component" value="Plasmid pACRY02"/>
</dbReference>